<proteinExistence type="predicted"/>
<accession>A0A9X2KAH3</accession>
<organism evidence="1 2">
    <name type="scientific">Nonomuraea thailandensis</name>
    <dbReference type="NCBI Taxonomy" id="1188745"/>
    <lineage>
        <taxon>Bacteria</taxon>
        <taxon>Bacillati</taxon>
        <taxon>Actinomycetota</taxon>
        <taxon>Actinomycetes</taxon>
        <taxon>Streptosporangiales</taxon>
        <taxon>Streptosporangiaceae</taxon>
        <taxon>Nonomuraea</taxon>
    </lineage>
</organism>
<name>A0A9X2KAH3_9ACTN</name>
<reference evidence="1" key="1">
    <citation type="submission" date="2022-06" db="EMBL/GenBank/DDBJ databases">
        <title>Sequencing the genomes of 1000 actinobacteria strains.</title>
        <authorList>
            <person name="Klenk H.-P."/>
        </authorList>
    </citation>
    <scope>NUCLEOTIDE SEQUENCE</scope>
    <source>
        <strain evidence="1">DSM 46694</strain>
    </source>
</reference>
<dbReference type="Proteomes" id="UP001139648">
    <property type="component" value="Unassembled WGS sequence"/>
</dbReference>
<evidence type="ECO:0000313" key="2">
    <source>
        <dbReference type="Proteomes" id="UP001139648"/>
    </source>
</evidence>
<protein>
    <submittedName>
        <fullName evidence="1">Uncharacterized protein</fullName>
    </submittedName>
</protein>
<gene>
    <name evidence="1" type="ORF">HD597_009971</name>
</gene>
<dbReference type="AlphaFoldDB" id="A0A9X2KAH3"/>
<keyword evidence="2" id="KW-1185">Reference proteome</keyword>
<dbReference type="EMBL" id="JAMZEB010000002">
    <property type="protein sequence ID" value="MCP2362951.1"/>
    <property type="molecule type" value="Genomic_DNA"/>
</dbReference>
<comment type="caution">
    <text evidence="1">The sequence shown here is derived from an EMBL/GenBank/DDBJ whole genome shotgun (WGS) entry which is preliminary data.</text>
</comment>
<evidence type="ECO:0000313" key="1">
    <source>
        <dbReference type="EMBL" id="MCP2362951.1"/>
    </source>
</evidence>
<sequence>MTEHARTIMAGTPAGIARIAAEHELEKSP</sequence>